<keyword evidence="1" id="KW-0812">Transmembrane</keyword>
<name>A0A1F5YS54_9BACT</name>
<evidence type="ECO:0000256" key="1">
    <source>
        <dbReference type="SAM" id="Phobius"/>
    </source>
</evidence>
<feature type="domain" description="Serine aminopeptidase S33" evidence="2">
    <location>
        <begin position="6"/>
        <end position="221"/>
    </location>
</feature>
<dbReference type="PANTHER" id="PTHR43798">
    <property type="entry name" value="MONOACYLGLYCEROL LIPASE"/>
    <property type="match status" value="1"/>
</dbReference>
<feature type="transmembrane region" description="Helical" evidence="1">
    <location>
        <begin position="114"/>
        <end position="136"/>
    </location>
</feature>
<dbReference type="Pfam" id="PF12146">
    <property type="entry name" value="Hydrolase_4"/>
    <property type="match status" value="1"/>
</dbReference>
<protein>
    <recommendedName>
        <fullName evidence="2">Serine aminopeptidase S33 domain-containing protein</fullName>
    </recommendedName>
</protein>
<organism evidence="3 4">
    <name type="scientific">Candidatus Gottesmanbacteria bacterium RBG_16_37_8</name>
    <dbReference type="NCBI Taxonomy" id="1798371"/>
    <lineage>
        <taxon>Bacteria</taxon>
        <taxon>Candidatus Gottesmaniibacteriota</taxon>
    </lineage>
</organism>
<sequence>MKNIPIVILHGWNLSSQKFTPLVDALSDIGFKVLCPDLPGFGKSSKPFKALTLDDYQAFVLDYLINNRVSQANFICHSFGGRIAIKLAVSHPEKINKLILSGVPGLPPVPKFRVIFFLILAKIGKIIFSLPFLSLFRNILQKILYKLAGASDFYHTDQSLKQTFQNVVSEKLTLYLSKITVPVYLIWGQKDSLVPISIAQQMNNLIPSSKLKIVPGVGHNLPFKQPIIFIKYLKEFL</sequence>
<gene>
    <name evidence="3" type="ORF">A2W14_00275</name>
</gene>
<dbReference type="InterPro" id="IPR000073">
    <property type="entry name" value="AB_hydrolase_1"/>
</dbReference>
<dbReference type="AlphaFoldDB" id="A0A1F5YS54"/>
<dbReference type="Proteomes" id="UP000176665">
    <property type="component" value="Unassembled WGS sequence"/>
</dbReference>
<reference evidence="3 4" key="1">
    <citation type="journal article" date="2016" name="Nat. Commun.">
        <title>Thousands of microbial genomes shed light on interconnected biogeochemical processes in an aquifer system.</title>
        <authorList>
            <person name="Anantharaman K."/>
            <person name="Brown C.T."/>
            <person name="Hug L.A."/>
            <person name="Sharon I."/>
            <person name="Castelle C.J."/>
            <person name="Probst A.J."/>
            <person name="Thomas B.C."/>
            <person name="Singh A."/>
            <person name="Wilkins M.J."/>
            <person name="Karaoz U."/>
            <person name="Brodie E.L."/>
            <person name="Williams K.H."/>
            <person name="Hubbard S.S."/>
            <person name="Banfield J.F."/>
        </authorList>
    </citation>
    <scope>NUCLEOTIDE SEQUENCE [LARGE SCALE GENOMIC DNA]</scope>
</reference>
<dbReference type="SUPFAM" id="SSF53474">
    <property type="entry name" value="alpha/beta-Hydrolases"/>
    <property type="match status" value="1"/>
</dbReference>
<comment type="caution">
    <text evidence="3">The sequence shown here is derived from an EMBL/GenBank/DDBJ whole genome shotgun (WGS) entry which is preliminary data.</text>
</comment>
<evidence type="ECO:0000259" key="2">
    <source>
        <dbReference type="Pfam" id="PF12146"/>
    </source>
</evidence>
<keyword evidence="1" id="KW-1133">Transmembrane helix</keyword>
<dbReference type="InterPro" id="IPR000639">
    <property type="entry name" value="Epox_hydrolase-like"/>
</dbReference>
<dbReference type="PRINTS" id="PR00412">
    <property type="entry name" value="EPOXHYDRLASE"/>
</dbReference>
<dbReference type="InterPro" id="IPR022742">
    <property type="entry name" value="Hydrolase_4"/>
</dbReference>
<dbReference type="GO" id="GO:0003824">
    <property type="term" value="F:catalytic activity"/>
    <property type="evidence" value="ECO:0007669"/>
    <property type="project" value="InterPro"/>
</dbReference>
<keyword evidence="1" id="KW-0472">Membrane</keyword>
<evidence type="ECO:0000313" key="3">
    <source>
        <dbReference type="EMBL" id="OGG02924.1"/>
    </source>
</evidence>
<dbReference type="InterPro" id="IPR050266">
    <property type="entry name" value="AB_hydrolase_sf"/>
</dbReference>
<dbReference type="InterPro" id="IPR029058">
    <property type="entry name" value="AB_hydrolase_fold"/>
</dbReference>
<dbReference type="Gene3D" id="3.40.50.1820">
    <property type="entry name" value="alpha/beta hydrolase"/>
    <property type="match status" value="1"/>
</dbReference>
<dbReference type="PRINTS" id="PR00111">
    <property type="entry name" value="ABHYDROLASE"/>
</dbReference>
<dbReference type="STRING" id="1798371.A2W14_00275"/>
<evidence type="ECO:0000313" key="4">
    <source>
        <dbReference type="Proteomes" id="UP000176665"/>
    </source>
</evidence>
<proteinExistence type="predicted"/>
<dbReference type="EMBL" id="MFJA01000046">
    <property type="protein sequence ID" value="OGG02924.1"/>
    <property type="molecule type" value="Genomic_DNA"/>
</dbReference>
<accession>A0A1F5YS54</accession>